<sequence>MLLEFLNKLCDLSAYLDTEKNPEKVLWKFNLSVDCGVQIAVGLMIFQHIGGINGVGFYASQTFVAAGMSSGNIDTIAYALIQVPIIVVGALLMDRSGRRPLLMVSNQLFLCTKDHLMWCPQLGISWLPFNWNCFSP</sequence>
<reference evidence="9" key="1">
    <citation type="submission" date="2023-02" db="EMBL/GenBank/DDBJ databases">
        <title>Genome of toxic invasive species Heracleum sosnowskyi carries increased number of genes despite the absence of recent whole-genome duplications.</title>
        <authorList>
            <person name="Schelkunov M."/>
            <person name="Shtratnikova V."/>
            <person name="Makarenko M."/>
            <person name="Klepikova A."/>
            <person name="Omelchenko D."/>
            <person name="Novikova G."/>
            <person name="Obukhova E."/>
            <person name="Bogdanov V."/>
            <person name="Penin A."/>
            <person name="Logacheva M."/>
        </authorList>
    </citation>
    <scope>NUCLEOTIDE SEQUENCE</scope>
    <source>
        <strain evidence="9">Hsosn_3</strain>
        <tissue evidence="9">Leaf</tissue>
    </source>
</reference>
<evidence type="ECO:0008006" key="11">
    <source>
        <dbReference type="Google" id="ProtNLM"/>
    </source>
</evidence>
<dbReference type="PANTHER" id="PTHR48021">
    <property type="match status" value="1"/>
</dbReference>
<dbReference type="AlphaFoldDB" id="A0AAD8IJL3"/>
<dbReference type="EMBL" id="JAUIZM010000005">
    <property type="protein sequence ID" value="KAK1385135.1"/>
    <property type="molecule type" value="Genomic_DNA"/>
</dbReference>
<protein>
    <recommendedName>
        <fullName evidence="11">Major facilitator superfamily (MFS) profile domain-containing protein</fullName>
    </recommendedName>
</protein>
<evidence type="ECO:0000256" key="7">
    <source>
        <dbReference type="ARBA" id="ARBA00044504"/>
    </source>
</evidence>
<dbReference type="InterPro" id="IPR050549">
    <property type="entry name" value="MFS_Trehalose_Transporter"/>
</dbReference>
<dbReference type="PANTHER" id="PTHR48021:SF37">
    <property type="entry name" value="SUGAR TRANSPORTER ERD6-LIKE 16"/>
    <property type="match status" value="1"/>
</dbReference>
<name>A0AAD8IJL3_9APIA</name>
<organism evidence="9 10">
    <name type="scientific">Heracleum sosnowskyi</name>
    <dbReference type="NCBI Taxonomy" id="360622"/>
    <lineage>
        <taxon>Eukaryota</taxon>
        <taxon>Viridiplantae</taxon>
        <taxon>Streptophyta</taxon>
        <taxon>Embryophyta</taxon>
        <taxon>Tracheophyta</taxon>
        <taxon>Spermatophyta</taxon>
        <taxon>Magnoliopsida</taxon>
        <taxon>eudicotyledons</taxon>
        <taxon>Gunneridae</taxon>
        <taxon>Pentapetalae</taxon>
        <taxon>asterids</taxon>
        <taxon>campanulids</taxon>
        <taxon>Apiales</taxon>
        <taxon>Apiaceae</taxon>
        <taxon>Apioideae</taxon>
        <taxon>apioid superclade</taxon>
        <taxon>Tordylieae</taxon>
        <taxon>Tordyliinae</taxon>
        <taxon>Heracleum</taxon>
    </lineage>
</organism>
<evidence type="ECO:0000313" key="9">
    <source>
        <dbReference type="EMBL" id="KAK1385135.1"/>
    </source>
</evidence>
<keyword evidence="4 8" id="KW-0812">Transmembrane</keyword>
<keyword evidence="5 8" id="KW-1133">Transmembrane helix</keyword>
<evidence type="ECO:0000256" key="4">
    <source>
        <dbReference type="ARBA" id="ARBA00022692"/>
    </source>
</evidence>
<evidence type="ECO:0000256" key="3">
    <source>
        <dbReference type="ARBA" id="ARBA00022597"/>
    </source>
</evidence>
<evidence type="ECO:0000313" key="10">
    <source>
        <dbReference type="Proteomes" id="UP001237642"/>
    </source>
</evidence>
<dbReference type="Gene3D" id="1.20.1250.20">
    <property type="entry name" value="MFS general substrate transporter like domains"/>
    <property type="match status" value="1"/>
</dbReference>
<gene>
    <name evidence="9" type="ORF">POM88_022870</name>
</gene>
<dbReference type="SUPFAM" id="SSF103473">
    <property type="entry name" value="MFS general substrate transporter"/>
    <property type="match status" value="1"/>
</dbReference>
<keyword evidence="3" id="KW-0813">Transport</keyword>
<dbReference type="GO" id="GO:0022857">
    <property type="term" value="F:transmembrane transporter activity"/>
    <property type="evidence" value="ECO:0007669"/>
    <property type="project" value="InterPro"/>
</dbReference>
<evidence type="ECO:0000256" key="5">
    <source>
        <dbReference type="ARBA" id="ARBA00022989"/>
    </source>
</evidence>
<evidence type="ECO:0000256" key="6">
    <source>
        <dbReference type="ARBA" id="ARBA00023136"/>
    </source>
</evidence>
<comment type="subcellular location">
    <subcellularLocation>
        <location evidence="1">Membrane</location>
    </subcellularLocation>
</comment>
<reference evidence="9" key="2">
    <citation type="submission" date="2023-05" db="EMBL/GenBank/DDBJ databases">
        <authorList>
            <person name="Schelkunov M.I."/>
        </authorList>
    </citation>
    <scope>NUCLEOTIDE SEQUENCE</scope>
    <source>
        <strain evidence="9">Hsosn_3</strain>
        <tissue evidence="9">Leaf</tissue>
    </source>
</reference>
<comment type="similarity">
    <text evidence="7">Belongs to the major facilitator superfamily. Phosphate:H(+) symporter (TC 2.A.1.9) family.</text>
</comment>
<evidence type="ECO:0000256" key="1">
    <source>
        <dbReference type="ARBA" id="ARBA00004370"/>
    </source>
</evidence>
<accession>A0AAD8IJL3</accession>
<comment type="similarity">
    <text evidence="2">Belongs to the major facilitator superfamily. Sugar transporter (TC 2.A.1.1) family.</text>
</comment>
<evidence type="ECO:0000256" key="2">
    <source>
        <dbReference type="ARBA" id="ARBA00010992"/>
    </source>
</evidence>
<dbReference type="Pfam" id="PF00083">
    <property type="entry name" value="Sugar_tr"/>
    <property type="match status" value="1"/>
</dbReference>
<dbReference type="InterPro" id="IPR036259">
    <property type="entry name" value="MFS_trans_sf"/>
</dbReference>
<keyword evidence="6 8" id="KW-0472">Membrane</keyword>
<dbReference type="GO" id="GO:0016020">
    <property type="term" value="C:membrane"/>
    <property type="evidence" value="ECO:0007669"/>
    <property type="project" value="UniProtKB-SubCell"/>
</dbReference>
<comment type="caution">
    <text evidence="9">The sequence shown here is derived from an EMBL/GenBank/DDBJ whole genome shotgun (WGS) entry which is preliminary data.</text>
</comment>
<keyword evidence="3" id="KW-0762">Sugar transport</keyword>
<evidence type="ECO:0000256" key="8">
    <source>
        <dbReference type="SAM" id="Phobius"/>
    </source>
</evidence>
<dbReference type="Proteomes" id="UP001237642">
    <property type="component" value="Unassembled WGS sequence"/>
</dbReference>
<proteinExistence type="inferred from homology"/>
<dbReference type="InterPro" id="IPR005828">
    <property type="entry name" value="MFS_sugar_transport-like"/>
</dbReference>
<feature type="transmembrane region" description="Helical" evidence="8">
    <location>
        <begin position="76"/>
        <end position="93"/>
    </location>
</feature>
<keyword evidence="10" id="KW-1185">Reference proteome</keyword>